<dbReference type="Gene3D" id="2.60.120.200">
    <property type="match status" value="1"/>
</dbReference>
<organism evidence="2 3">
    <name type="scientific">Geodermatophilus sabuli</name>
    <dbReference type="NCBI Taxonomy" id="1564158"/>
    <lineage>
        <taxon>Bacteria</taxon>
        <taxon>Bacillati</taxon>
        <taxon>Actinomycetota</taxon>
        <taxon>Actinomycetes</taxon>
        <taxon>Geodermatophilales</taxon>
        <taxon>Geodermatophilaceae</taxon>
        <taxon>Geodermatophilus</taxon>
    </lineage>
</organism>
<dbReference type="Proteomes" id="UP000470246">
    <property type="component" value="Unassembled WGS sequence"/>
</dbReference>
<evidence type="ECO:0000313" key="2">
    <source>
        <dbReference type="EMBL" id="NEK57377.1"/>
    </source>
</evidence>
<dbReference type="GO" id="GO:0005975">
    <property type="term" value="P:carbohydrate metabolic process"/>
    <property type="evidence" value="ECO:0007669"/>
    <property type="project" value="InterPro"/>
</dbReference>
<dbReference type="EMBL" id="JAAGWF010000007">
    <property type="protein sequence ID" value="NEK57377.1"/>
    <property type="molecule type" value="Genomic_DNA"/>
</dbReference>
<dbReference type="GO" id="GO:0004553">
    <property type="term" value="F:hydrolase activity, hydrolyzing O-glycosyl compounds"/>
    <property type="evidence" value="ECO:0007669"/>
    <property type="project" value="InterPro"/>
</dbReference>
<evidence type="ECO:0000313" key="3">
    <source>
        <dbReference type="Proteomes" id="UP000470246"/>
    </source>
</evidence>
<dbReference type="Pfam" id="PF00722">
    <property type="entry name" value="Glyco_hydro_16"/>
    <property type="match status" value="1"/>
</dbReference>
<gene>
    <name evidence="2" type="ORF">GCU56_05755</name>
</gene>
<dbReference type="InterPro" id="IPR000757">
    <property type="entry name" value="Beta-glucanase-like"/>
</dbReference>
<evidence type="ECO:0000259" key="1">
    <source>
        <dbReference type="PROSITE" id="PS51762"/>
    </source>
</evidence>
<dbReference type="SUPFAM" id="SSF49899">
    <property type="entry name" value="Concanavalin A-like lectins/glucanases"/>
    <property type="match status" value="1"/>
</dbReference>
<feature type="domain" description="GH16" evidence="1">
    <location>
        <begin position="20"/>
        <end position="249"/>
    </location>
</feature>
<protein>
    <submittedName>
        <fullName evidence="2">Glycoside hydrolase family 16 protein</fullName>
    </submittedName>
</protein>
<dbReference type="PROSITE" id="PS51762">
    <property type="entry name" value="GH16_2"/>
    <property type="match status" value="1"/>
</dbReference>
<dbReference type="AlphaFoldDB" id="A0A7K3W0D8"/>
<sequence>MRSVRDELDERFAGEDLDTDVWSPYYLPHWSSRAGSAATYEVRDGELRLSIPADQPLWCPDLHAEPLRVSCLQTGSSAGPLGSTVGQQPFADGLVVREEQPTFWGYTPHHGHVEVTLRATLTERSMFSLWLSGIEDVPERSGEICVVEVFGDTVRDGTAAVGMGLHRFRDPALTEDFTAERYPLDVAAFHTYAVDWAPGSLVFTIDGEVVRRLDQAPDYPVQLMLGLFDFPARAAPGRTEVPVPELVVTSVRGRPRVPAQR</sequence>
<comment type="caution">
    <text evidence="2">The sequence shown here is derived from an EMBL/GenBank/DDBJ whole genome shotgun (WGS) entry which is preliminary data.</text>
</comment>
<name>A0A7K3W0D8_9ACTN</name>
<dbReference type="CDD" id="cd00413">
    <property type="entry name" value="Glyco_hydrolase_16"/>
    <property type="match status" value="1"/>
</dbReference>
<dbReference type="InterPro" id="IPR013320">
    <property type="entry name" value="ConA-like_dom_sf"/>
</dbReference>
<proteinExistence type="predicted"/>
<keyword evidence="3" id="KW-1185">Reference proteome</keyword>
<keyword evidence="2" id="KW-0378">Hydrolase</keyword>
<reference evidence="2 3" key="1">
    <citation type="submission" date="2020-02" db="EMBL/GenBank/DDBJ databases">
        <title>Geodermatophilus sabuli CPCC 205279 I12A-02694.</title>
        <authorList>
            <person name="Jiang Z."/>
        </authorList>
    </citation>
    <scope>NUCLEOTIDE SEQUENCE [LARGE SCALE GENOMIC DNA]</scope>
    <source>
        <strain evidence="2 3">I12A-02694</strain>
    </source>
</reference>
<accession>A0A7K3W0D8</accession>